<dbReference type="Pfam" id="PF17647">
    <property type="entry name" value="DUF5518"/>
    <property type="match status" value="1"/>
</dbReference>
<keyword evidence="4" id="KW-1185">Reference proteome</keyword>
<dbReference type="AlphaFoldDB" id="L9W9D4"/>
<dbReference type="eggNOG" id="arCOG04907">
    <property type="taxonomic scope" value="Archaea"/>
</dbReference>
<feature type="transmembrane region" description="Helical" evidence="2">
    <location>
        <begin position="85"/>
        <end position="118"/>
    </location>
</feature>
<dbReference type="Proteomes" id="UP000011661">
    <property type="component" value="Unassembled WGS sequence"/>
</dbReference>
<feature type="compositionally biased region" description="Basic and acidic residues" evidence="1">
    <location>
        <begin position="137"/>
        <end position="170"/>
    </location>
</feature>
<dbReference type="InterPro" id="IPR040493">
    <property type="entry name" value="DUF5518"/>
</dbReference>
<dbReference type="RefSeq" id="WP_008161482.1">
    <property type="nucleotide sequence ID" value="NZ_AOHX01000031.1"/>
</dbReference>
<proteinExistence type="predicted"/>
<gene>
    <name evidence="3" type="ORF">C495_07400</name>
</gene>
<evidence type="ECO:0000313" key="3">
    <source>
        <dbReference type="EMBL" id="ELY46049.1"/>
    </source>
</evidence>
<feature type="region of interest" description="Disordered" evidence="1">
    <location>
        <begin position="126"/>
        <end position="170"/>
    </location>
</feature>
<dbReference type="OrthoDB" id="341846at2157"/>
<evidence type="ECO:0000313" key="4">
    <source>
        <dbReference type="Proteomes" id="UP000011661"/>
    </source>
</evidence>
<name>L9W9D4_9EURY</name>
<sequence>MGTRQTVINALIGAVVGVVLSFLPFSTLLGGIASGFLEGPEETDGALAGGLAGLIMFVPIGLIAFAVFAFLGFGVGVGGLPVGGFFFFLVFLGFAVATMLVYTVGLGALGGYLGAYLAREYPEKHSSTTETIGTRSPDSRRERRREPTETDGVEPTRWHEGREDDREGLE</sequence>
<keyword evidence="2" id="KW-0472">Membrane</keyword>
<keyword evidence="2" id="KW-1133">Transmembrane helix</keyword>
<comment type="caution">
    <text evidence="3">The sequence shown here is derived from an EMBL/GenBank/DDBJ whole genome shotgun (WGS) entry which is preliminary data.</text>
</comment>
<dbReference type="EMBL" id="AOHX01000031">
    <property type="protein sequence ID" value="ELY46049.1"/>
    <property type="molecule type" value="Genomic_DNA"/>
</dbReference>
<keyword evidence="2" id="KW-0812">Transmembrane</keyword>
<feature type="transmembrane region" description="Helical" evidence="2">
    <location>
        <begin position="6"/>
        <end position="33"/>
    </location>
</feature>
<dbReference type="PATRIC" id="fig|1230460.4.peg.1490"/>
<reference evidence="3 4" key="1">
    <citation type="journal article" date="2014" name="PLoS Genet.">
        <title>Phylogenetically driven sequencing of extremely halophilic archaea reveals strategies for static and dynamic osmo-response.</title>
        <authorList>
            <person name="Becker E.A."/>
            <person name="Seitzer P.M."/>
            <person name="Tritt A."/>
            <person name="Larsen D."/>
            <person name="Krusor M."/>
            <person name="Yao A.I."/>
            <person name="Wu D."/>
            <person name="Madern D."/>
            <person name="Eisen J.A."/>
            <person name="Darling A.E."/>
            <person name="Facciotti M.T."/>
        </authorList>
    </citation>
    <scope>NUCLEOTIDE SEQUENCE [LARGE SCALE GENOMIC DNA]</scope>
    <source>
        <strain evidence="3 4">JCM 14089</strain>
    </source>
</reference>
<evidence type="ECO:0000256" key="2">
    <source>
        <dbReference type="SAM" id="Phobius"/>
    </source>
</evidence>
<evidence type="ECO:0008006" key="5">
    <source>
        <dbReference type="Google" id="ProtNLM"/>
    </source>
</evidence>
<protein>
    <recommendedName>
        <fullName evidence="5">DUF5518 domain-containing protein</fullName>
    </recommendedName>
</protein>
<evidence type="ECO:0000256" key="1">
    <source>
        <dbReference type="SAM" id="MobiDB-lite"/>
    </source>
</evidence>
<feature type="transmembrane region" description="Helical" evidence="2">
    <location>
        <begin position="45"/>
        <end position="73"/>
    </location>
</feature>
<accession>L9W9D4</accession>
<organism evidence="3 4">
    <name type="scientific">Natronorubrum sulfidifaciens JCM 14089</name>
    <dbReference type="NCBI Taxonomy" id="1230460"/>
    <lineage>
        <taxon>Archaea</taxon>
        <taxon>Methanobacteriati</taxon>
        <taxon>Methanobacteriota</taxon>
        <taxon>Stenosarchaea group</taxon>
        <taxon>Halobacteria</taxon>
        <taxon>Halobacteriales</taxon>
        <taxon>Natrialbaceae</taxon>
        <taxon>Natronorubrum</taxon>
    </lineage>
</organism>